<evidence type="ECO:0000313" key="1">
    <source>
        <dbReference type="EMBL" id="EYC39969.1"/>
    </source>
</evidence>
<name>A0A016WJH9_9BILA</name>
<protein>
    <submittedName>
        <fullName evidence="1">Uncharacterized protein</fullName>
    </submittedName>
</protein>
<keyword evidence="2" id="KW-1185">Reference proteome</keyword>
<sequence>TPPTMTCHLYALLPGGNTLGVHLPKALKKAR</sequence>
<evidence type="ECO:0000313" key="2">
    <source>
        <dbReference type="Proteomes" id="UP000024635"/>
    </source>
</evidence>
<organism evidence="1 2">
    <name type="scientific">Ancylostoma ceylanicum</name>
    <dbReference type="NCBI Taxonomy" id="53326"/>
    <lineage>
        <taxon>Eukaryota</taxon>
        <taxon>Metazoa</taxon>
        <taxon>Ecdysozoa</taxon>
        <taxon>Nematoda</taxon>
        <taxon>Chromadorea</taxon>
        <taxon>Rhabditida</taxon>
        <taxon>Rhabditina</taxon>
        <taxon>Rhabditomorpha</taxon>
        <taxon>Strongyloidea</taxon>
        <taxon>Ancylostomatidae</taxon>
        <taxon>Ancylostomatinae</taxon>
        <taxon>Ancylostoma</taxon>
    </lineage>
</organism>
<accession>A0A016WJH9</accession>
<dbReference type="Proteomes" id="UP000024635">
    <property type="component" value="Unassembled WGS sequence"/>
</dbReference>
<dbReference type="EMBL" id="JARK01000234">
    <property type="protein sequence ID" value="EYC39969.1"/>
    <property type="molecule type" value="Genomic_DNA"/>
</dbReference>
<reference evidence="2" key="1">
    <citation type="journal article" date="2015" name="Nat. Genet.">
        <title>The genome and transcriptome of the zoonotic hookworm Ancylostoma ceylanicum identify infection-specific gene families.</title>
        <authorList>
            <person name="Schwarz E.M."/>
            <person name="Hu Y."/>
            <person name="Antoshechkin I."/>
            <person name="Miller M.M."/>
            <person name="Sternberg P.W."/>
            <person name="Aroian R.V."/>
        </authorList>
    </citation>
    <scope>NUCLEOTIDE SEQUENCE</scope>
    <source>
        <strain evidence="2">HY135</strain>
    </source>
</reference>
<proteinExistence type="predicted"/>
<dbReference type="AlphaFoldDB" id="A0A016WJH9"/>
<feature type="non-terminal residue" evidence="1">
    <location>
        <position position="1"/>
    </location>
</feature>
<gene>
    <name evidence="1" type="primary">Acey_s0634.g905</name>
    <name evidence="1" type="ORF">Y032_0634g905</name>
</gene>
<comment type="caution">
    <text evidence="1">The sequence shown here is derived from an EMBL/GenBank/DDBJ whole genome shotgun (WGS) entry which is preliminary data.</text>
</comment>